<dbReference type="Pfam" id="PF13997">
    <property type="entry name" value="YqjK"/>
    <property type="match status" value="1"/>
</dbReference>
<dbReference type="OrthoDB" id="6183353at2"/>
<comment type="caution">
    <text evidence="2">The sequence shown here is derived from an EMBL/GenBank/DDBJ whole genome shotgun (WGS) entry which is preliminary data.</text>
</comment>
<name>A0A2N7TPQ6_9GAMM</name>
<evidence type="ECO:0000313" key="2">
    <source>
        <dbReference type="EMBL" id="PMR70191.1"/>
    </source>
</evidence>
<evidence type="ECO:0000313" key="3">
    <source>
        <dbReference type="Proteomes" id="UP000235346"/>
    </source>
</evidence>
<organism evidence="2 3">
    <name type="scientific">Halomonas heilongjiangensis</name>
    <dbReference type="NCBI Taxonomy" id="1387883"/>
    <lineage>
        <taxon>Bacteria</taxon>
        <taxon>Pseudomonadati</taxon>
        <taxon>Pseudomonadota</taxon>
        <taxon>Gammaproteobacteria</taxon>
        <taxon>Oceanospirillales</taxon>
        <taxon>Halomonadaceae</taxon>
        <taxon>Halomonas</taxon>
    </lineage>
</organism>
<dbReference type="EMBL" id="PNRE01000035">
    <property type="protein sequence ID" value="PMR70191.1"/>
    <property type="molecule type" value="Genomic_DNA"/>
</dbReference>
<evidence type="ECO:0008006" key="4">
    <source>
        <dbReference type="Google" id="ProtNLM"/>
    </source>
</evidence>
<dbReference type="Proteomes" id="UP000235346">
    <property type="component" value="Unassembled WGS sequence"/>
</dbReference>
<proteinExistence type="predicted"/>
<sequence length="106" mass="12142">MTDTHGSRLPVRPTDTAPGRVERKAHLEATIEQQRIDILVEASRWREASRPIDDGWRALMRFKVPLYTVGGMLLLKGSRHPNSVLRVARRLAAGVLLFKRVRRLLH</sequence>
<dbReference type="AlphaFoldDB" id="A0A2N7TPQ6"/>
<accession>A0A2N7TPQ6</accession>
<gene>
    <name evidence="2" type="ORF">C1H66_07640</name>
</gene>
<feature type="region of interest" description="Disordered" evidence="1">
    <location>
        <begin position="1"/>
        <end position="22"/>
    </location>
</feature>
<keyword evidence="3" id="KW-1185">Reference proteome</keyword>
<reference evidence="2 3" key="1">
    <citation type="submission" date="2018-01" db="EMBL/GenBank/DDBJ databases">
        <title>Halomonas endophytica sp. nov., isolated from storage liquid in the stems of Populus euphratica.</title>
        <authorList>
            <person name="Chen C."/>
        </authorList>
    </citation>
    <scope>NUCLEOTIDE SEQUENCE [LARGE SCALE GENOMIC DNA]</scope>
    <source>
        <strain evidence="2 3">DSM 26881</strain>
    </source>
</reference>
<evidence type="ECO:0000256" key="1">
    <source>
        <dbReference type="SAM" id="MobiDB-lite"/>
    </source>
</evidence>
<dbReference type="RefSeq" id="WP_102627304.1">
    <property type="nucleotide sequence ID" value="NZ_PDOH01000050.1"/>
</dbReference>
<protein>
    <recommendedName>
        <fullName evidence="4">Cell division protein FtsH</fullName>
    </recommendedName>
</protein>
<dbReference type="InterPro" id="IPR025612">
    <property type="entry name" value="YqjK"/>
</dbReference>